<evidence type="ECO:0000313" key="2">
    <source>
        <dbReference type="EMBL" id="SDG19092.1"/>
    </source>
</evidence>
<keyword evidence="2" id="KW-0503">Monooxygenase</keyword>
<reference evidence="3" key="1">
    <citation type="submission" date="2016-10" db="EMBL/GenBank/DDBJ databases">
        <authorList>
            <person name="Varghese N."/>
            <person name="Submissions S."/>
        </authorList>
    </citation>
    <scope>NUCLEOTIDE SEQUENCE [LARGE SCALE GENOMIC DNA]</scope>
    <source>
        <strain evidence="3">DSM 44526</strain>
    </source>
</reference>
<dbReference type="InterPro" id="IPR011008">
    <property type="entry name" value="Dimeric_a/b-barrel"/>
</dbReference>
<dbReference type="OrthoDB" id="5241825at2"/>
<dbReference type="Proteomes" id="UP000198863">
    <property type="component" value="Unassembled WGS sequence"/>
</dbReference>
<dbReference type="GO" id="GO:0004497">
    <property type="term" value="F:monooxygenase activity"/>
    <property type="evidence" value="ECO:0007669"/>
    <property type="project" value="UniProtKB-KW"/>
</dbReference>
<dbReference type="Gene3D" id="3.30.70.100">
    <property type="match status" value="1"/>
</dbReference>
<dbReference type="PANTHER" id="PTHR33336:SF15">
    <property type="entry name" value="ABM DOMAIN-CONTAINING PROTEIN"/>
    <property type="match status" value="1"/>
</dbReference>
<dbReference type="SUPFAM" id="SSF54909">
    <property type="entry name" value="Dimeric alpha+beta barrel"/>
    <property type="match status" value="1"/>
</dbReference>
<dbReference type="Pfam" id="PF03992">
    <property type="entry name" value="ABM"/>
    <property type="match status" value="1"/>
</dbReference>
<dbReference type="PANTHER" id="PTHR33336">
    <property type="entry name" value="QUINOL MONOOXYGENASE YGIN-RELATED"/>
    <property type="match status" value="1"/>
</dbReference>
<gene>
    <name evidence="2" type="ORF">SAMN05660324_1912</name>
</gene>
<evidence type="ECO:0000313" key="3">
    <source>
        <dbReference type="Proteomes" id="UP000198863"/>
    </source>
</evidence>
<dbReference type="AlphaFoldDB" id="A0A1G7S834"/>
<organism evidence="2 3">
    <name type="scientific">Klenkia brasiliensis</name>
    <dbReference type="NCBI Taxonomy" id="333142"/>
    <lineage>
        <taxon>Bacteria</taxon>
        <taxon>Bacillati</taxon>
        <taxon>Actinomycetota</taxon>
        <taxon>Actinomycetes</taxon>
        <taxon>Geodermatophilales</taxon>
        <taxon>Geodermatophilaceae</taxon>
        <taxon>Klenkia</taxon>
    </lineage>
</organism>
<protein>
    <submittedName>
        <fullName evidence="2">Quinol monooxygenase YgiN</fullName>
    </submittedName>
</protein>
<accession>A0A1G7S834</accession>
<sequence length="110" mass="11153">MAHASPVVVIAILTPAPGREDEVQAALIAAVAATHEQDAGCELYAAHRVTRGRPGFVVVEKWVDAPALSAHGTGPAFTALAAALDGLLAEPLDATLLEPLPAGSAEQGQL</sequence>
<dbReference type="InterPro" id="IPR050744">
    <property type="entry name" value="AI-2_Isomerase_LsrG"/>
</dbReference>
<dbReference type="EMBL" id="FNCF01000003">
    <property type="protein sequence ID" value="SDG19092.1"/>
    <property type="molecule type" value="Genomic_DNA"/>
</dbReference>
<evidence type="ECO:0000259" key="1">
    <source>
        <dbReference type="PROSITE" id="PS51725"/>
    </source>
</evidence>
<keyword evidence="3" id="KW-1185">Reference proteome</keyword>
<proteinExistence type="predicted"/>
<feature type="domain" description="ABM" evidence="1">
    <location>
        <begin position="7"/>
        <end position="97"/>
    </location>
</feature>
<keyword evidence="2" id="KW-0560">Oxidoreductase</keyword>
<dbReference type="PROSITE" id="PS51725">
    <property type="entry name" value="ABM"/>
    <property type="match status" value="1"/>
</dbReference>
<name>A0A1G7S834_9ACTN</name>
<dbReference type="InterPro" id="IPR007138">
    <property type="entry name" value="ABM_dom"/>
</dbReference>